<dbReference type="Proteomes" id="UP000276133">
    <property type="component" value="Unassembled WGS sequence"/>
</dbReference>
<evidence type="ECO:0000256" key="1">
    <source>
        <dbReference type="SAM" id="MobiDB-lite"/>
    </source>
</evidence>
<keyword evidence="3" id="KW-1185">Reference proteome</keyword>
<evidence type="ECO:0000313" key="2">
    <source>
        <dbReference type="EMBL" id="RMZ94023.1"/>
    </source>
</evidence>
<protein>
    <submittedName>
        <fullName evidence="2">Uncharacterized protein</fullName>
    </submittedName>
</protein>
<dbReference type="EMBL" id="REGN01013361">
    <property type="protein sequence ID" value="RMZ94023.1"/>
    <property type="molecule type" value="Genomic_DNA"/>
</dbReference>
<reference evidence="2 3" key="1">
    <citation type="journal article" date="2018" name="Sci. Rep.">
        <title>Genomic signatures of local adaptation to the degree of environmental predictability in rotifers.</title>
        <authorList>
            <person name="Franch-Gras L."/>
            <person name="Hahn C."/>
            <person name="Garcia-Roger E.M."/>
            <person name="Carmona M.J."/>
            <person name="Serra M."/>
            <person name="Gomez A."/>
        </authorList>
    </citation>
    <scope>NUCLEOTIDE SEQUENCE [LARGE SCALE GENOMIC DNA]</scope>
    <source>
        <strain evidence="2">HYR1</strain>
    </source>
</reference>
<accession>A0A3M7P4S8</accession>
<sequence length="62" mass="7018">MVDAPHPNLLNRLINLKNKNKSNYSGSNKNVTLTDRPTDRPSTDQNGDWCRPANGNRPSEQR</sequence>
<feature type="compositionally biased region" description="Low complexity" evidence="1">
    <location>
        <begin position="16"/>
        <end position="30"/>
    </location>
</feature>
<comment type="caution">
    <text evidence="2">The sequence shown here is derived from an EMBL/GenBank/DDBJ whole genome shotgun (WGS) entry which is preliminary data.</text>
</comment>
<feature type="region of interest" description="Disordered" evidence="1">
    <location>
        <begin position="16"/>
        <end position="62"/>
    </location>
</feature>
<organism evidence="2 3">
    <name type="scientific">Brachionus plicatilis</name>
    <name type="common">Marine rotifer</name>
    <name type="synonym">Brachionus muelleri</name>
    <dbReference type="NCBI Taxonomy" id="10195"/>
    <lineage>
        <taxon>Eukaryota</taxon>
        <taxon>Metazoa</taxon>
        <taxon>Spiralia</taxon>
        <taxon>Gnathifera</taxon>
        <taxon>Rotifera</taxon>
        <taxon>Eurotatoria</taxon>
        <taxon>Monogononta</taxon>
        <taxon>Pseudotrocha</taxon>
        <taxon>Ploima</taxon>
        <taxon>Brachionidae</taxon>
        <taxon>Brachionus</taxon>
    </lineage>
</organism>
<name>A0A3M7P4S8_BRAPC</name>
<dbReference type="AlphaFoldDB" id="A0A3M7P4S8"/>
<gene>
    <name evidence="2" type="ORF">BpHYR1_020978</name>
</gene>
<evidence type="ECO:0000313" key="3">
    <source>
        <dbReference type="Proteomes" id="UP000276133"/>
    </source>
</evidence>
<proteinExistence type="predicted"/>